<dbReference type="PANTHER" id="PTHR47842:SF1">
    <property type="entry name" value="DUF676 DOMAIN-CONTAINING PROTEIN"/>
    <property type="match status" value="1"/>
</dbReference>
<organism evidence="2 3">
    <name type="scientific">Fusarium pseudograminearum (strain CS3096)</name>
    <name type="common">Wheat and barley crown-rot fungus</name>
    <dbReference type="NCBI Taxonomy" id="1028729"/>
    <lineage>
        <taxon>Eukaryota</taxon>
        <taxon>Fungi</taxon>
        <taxon>Dikarya</taxon>
        <taxon>Ascomycota</taxon>
        <taxon>Pezizomycotina</taxon>
        <taxon>Sordariomycetes</taxon>
        <taxon>Hypocreomycetidae</taxon>
        <taxon>Hypocreales</taxon>
        <taxon>Nectriaceae</taxon>
        <taxon>Fusarium</taxon>
    </lineage>
</organism>
<gene>
    <name evidence="2" type="ORF">FPSE_01072</name>
</gene>
<dbReference type="OrthoDB" id="442243at2759"/>
<protein>
    <recommendedName>
        <fullName evidence="4">DUF676 domain-containing protein</fullName>
    </recommendedName>
</protein>
<sequence length="504" mass="54985">MFDSSSYIKSGVLPEFGLCQPSPARLVLVRHAFNTHKQAQTFQRHLPFPPCSIGLDGKDLKMKKTLLLCFIHGFKASLPLPRIILVRSRNQLKLTRIKGGEDTFGVDYQFTKDLRDLVREALPKIKVESIVYPKYETRGDLGNCVSHFRDWLQDRVIDMEVAAGTPSPTIEPSVRTILIGHSMGGIVAAEMLIGLASEKPIYTEDGIQKSETPSFNSLMFPYIQGVLAFDTPYLGISPGVVAHGAEDQYQTASQAIGAISQLSGLGASFWGATQAASATTTPALPKTAGALPAPSASGGSQWQKWGKMAMYAGAAGAVAAGGAAAWMNRDQLGEGWSWASSHLEFVGCLARGEELRKRVSCLLQLREELDVGFANMYTRLGKAAPSKEINLVGTVLGKNRTFCNLPKKQPGGVWKEAINDKATDEAGAHMNMFTPKENPGYNKLTQDATQFIHDWLQNDWYQTSAAEPLLLKEAPKPGDNPLHEENPWAEEKPDTEDAGVRDIL</sequence>
<evidence type="ECO:0008006" key="4">
    <source>
        <dbReference type="Google" id="ProtNLM"/>
    </source>
</evidence>
<accession>K3VTE8</accession>
<evidence type="ECO:0000256" key="1">
    <source>
        <dbReference type="SAM" id="MobiDB-lite"/>
    </source>
</evidence>
<dbReference type="Proteomes" id="UP000007978">
    <property type="component" value="Chromosome 4"/>
</dbReference>
<keyword evidence="3" id="KW-1185">Reference proteome</keyword>
<proteinExistence type="predicted"/>
<dbReference type="eggNOG" id="ENOG502QQEZ">
    <property type="taxonomic scope" value="Eukaryota"/>
</dbReference>
<evidence type="ECO:0000313" key="2">
    <source>
        <dbReference type="EMBL" id="EKJ78704.1"/>
    </source>
</evidence>
<feature type="compositionally biased region" description="Basic and acidic residues" evidence="1">
    <location>
        <begin position="473"/>
        <end position="492"/>
    </location>
</feature>
<dbReference type="HOGENOM" id="CLU_020826_1_2_1"/>
<dbReference type="SUPFAM" id="SSF53474">
    <property type="entry name" value="alpha/beta-Hydrolases"/>
    <property type="match status" value="2"/>
</dbReference>
<dbReference type="EMBL" id="AFNW01000024">
    <property type="protein sequence ID" value="EKJ78704.1"/>
    <property type="molecule type" value="Genomic_DNA"/>
</dbReference>
<reference evidence="2 3" key="1">
    <citation type="journal article" date="2012" name="PLoS Pathog.">
        <title>Comparative pathogenomics reveals horizontally acquired novel virulence genes in fungi infecting cereal hosts.</title>
        <authorList>
            <person name="Gardiner D.M."/>
            <person name="McDonald M.C."/>
            <person name="Covarelli L."/>
            <person name="Solomon P.S."/>
            <person name="Rusu A.G."/>
            <person name="Marshall M."/>
            <person name="Kazan K."/>
            <person name="Chakraborty S."/>
            <person name="McDonald B.A."/>
            <person name="Manners J.M."/>
        </authorList>
    </citation>
    <scope>NUCLEOTIDE SEQUENCE [LARGE SCALE GENOMIC DNA]</scope>
    <source>
        <strain evidence="2 3">CS3096</strain>
    </source>
</reference>
<dbReference type="RefSeq" id="XP_009252467.1">
    <property type="nucleotide sequence ID" value="XM_009254192.1"/>
</dbReference>
<dbReference type="GeneID" id="20359692"/>
<feature type="region of interest" description="Disordered" evidence="1">
    <location>
        <begin position="470"/>
        <end position="504"/>
    </location>
</feature>
<comment type="caution">
    <text evidence="2">The sequence shown here is derived from an EMBL/GenBank/DDBJ whole genome shotgun (WGS) entry which is preliminary data.</text>
</comment>
<dbReference type="Gene3D" id="3.40.50.1820">
    <property type="entry name" value="alpha/beta hydrolase"/>
    <property type="match status" value="1"/>
</dbReference>
<dbReference type="KEGG" id="fpu:FPSE_01072"/>
<dbReference type="AlphaFoldDB" id="K3VTE8"/>
<name>K3VTE8_FUSPC</name>
<dbReference type="PANTHER" id="PTHR47842">
    <property type="entry name" value="EXPRESSED PROTEIN"/>
    <property type="match status" value="1"/>
</dbReference>
<evidence type="ECO:0000313" key="3">
    <source>
        <dbReference type="Proteomes" id="UP000007978"/>
    </source>
</evidence>
<dbReference type="InterPro" id="IPR029058">
    <property type="entry name" value="AB_hydrolase_fold"/>
</dbReference>